<feature type="signal peptide" evidence="1">
    <location>
        <begin position="1"/>
        <end position="19"/>
    </location>
</feature>
<dbReference type="PANTHER" id="PTHR45784:SF3">
    <property type="entry name" value="C-TYPE LECTIN DOMAIN FAMILY 4 MEMBER K-LIKE-RELATED"/>
    <property type="match status" value="1"/>
</dbReference>
<dbReference type="Proteomes" id="UP000005207">
    <property type="component" value="Linkage group LG3"/>
</dbReference>
<reference evidence="3" key="3">
    <citation type="submission" date="2025-09" db="UniProtKB">
        <authorList>
            <consortium name="Ensembl"/>
        </authorList>
    </citation>
    <scope>IDENTIFICATION</scope>
</reference>
<reference evidence="4" key="1">
    <citation type="submission" date="2012-01" db="EMBL/GenBank/DDBJ databases">
        <title>The Genome Sequence of Oreochromis niloticus (Nile Tilapia).</title>
        <authorList>
            <consortium name="Broad Institute Genome Assembly Team"/>
            <consortium name="Broad Institute Sequencing Platform"/>
            <person name="Di Palma F."/>
            <person name="Johnson J."/>
            <person name="Lander E.S."/>
            <person name="Lindblad-Toh K."/>
        </authorList>
    </citation>
    <scope>NUCLEOTIDE SEQUENCE [LARGE SCALE GENOMIC DNA]</scope>
</reference>
<feature type="domain" description="C-type lectin" evidence="2">
    <location>
        <begin position="254"/>
        <end position="368"/>
    </location>
</feature>
<gene>
    <name evidence="3" type="primary">LOC109199833</name>
</gene>
<dbReference type="Ensembl" id="ENSONIT00000058467.1">
    <property type="protein sequence ID" value="ENSONIP00000035266.1"/>
    <property type="gene ID" value="ENSONIG00000042817.1"/>
</dbReference>
<dbReference type="GeneID" id="109199833"/>
<sequence length="370" mass="44200">MQWSLFLLILMGQCFFSTCYLYEYHFIRENKTWEEAQKYCRENYADLASVFDKADMARLRESTEYEGKAWIGLFSNPGKENRMWHWSLPGVEYTERETRWGGSEPDDRIQNENCVKTRENWADVTCGQTMWFICYDGKKREGKWIHLMKDPKNWTQAQNYCRDHYTDLASGLDQADGEEFKTLKQSQGSPMDVWIGLFRDTWRWSDGSNFSFRHWNMESFYDGQNNKKCAVTLLNTSGKWSSDECNKKNPFFCYDDKLILINENKTWEEALDYCRLNHTDLVSITNPHQQRWVEKRAKNASSPYVWVGLRYACVMDLWFWINDKLVCYENWADNGKIEECHRCAAVERGGRYQWVSKSEYEKYNFICSKQ</sequence>
<dbReference type="PANTHER" id="PTHR45784">
    <property type="entry name" value="C-TYPE LECTIN DOMAIN FAMILY 20 MEMBER A-RELATED"/>
    <property type="match status" value="1"/>
</dbReference>
<dbReference type="FunCoup" id="A0A669BID1">
    <property type="interactions" value="52"/>
</dbReference>
<feature type="domain" description="C-type lectin" evidence="2">
    <location>
        <begin position="140"/>
        <end position="254"/>
    </location>
</feature>
<dbReference type="KEGG" id="onl:109199833"/>
<dbReference type="GeneTree" id="ENSGT01100000263473"/>
<proteinExistence type="predicted"/>
<evidence type="ECO:0000259" key="2">
    <source>
        <dbReference type="PROSITE" id="PS50041"/>
    </source>
</evidence>
<dbReference type="Pfam" id="PF00059">
    <property type="entry name" value="Lectin_C"/>
    <property type="match status" value="3"/>
</dbReference>
<dbReference type="InterPro" id="IPR001304">
    <property type="entry name" value="C-type_lectin-like"/>
</dbReference>
<dbReference type="AlphaFoldDB" id="A0A669BID1"/>
<dbReference type="SUPFAM" id="SSF56436">
    <property type="entry name" value="C-type lectin-like"/>
    <property type="match status" value="3"/>
</dbReference>
<dbReference type="SMART" id="SM00034">
    <property type="entry name" value="CLECT"/>
    <property type="match status" value="3"/>
</dbReference>
<evidence type="ECO:0000256" key="1">
    <source>
        <dbReference type="SAM" id="SignalP"/>
    </source>
</evidence>
<dbReference type="OrthoDB" id="441660at2759"/>
<name>A0A669BID1_ORENI</name>
<accession>A0A669BID1</accession>
<organism evidence="3 4">
    <name type="scientific">Oreochromis niloticus</name>
    <name type="common">Nile tilapia</name>
    <name type="synonym">Tilapia nilotica</name>
    <dbReference type="NCBI Taxonomy" id="8128"/>
    <lineage>
        <taxon>Eukaryota</taxon>
        <taxon>Metazoa</taxon>
        <taxon>Chordata</taxon>
        <taxon>Craniata</taxon>
        <taxon>Vertebrata</taxon>
        <taxon>Euteleostomi</taxon>
        <taxon>Actinopterygii</taxon>
        <taxon>Neopterygii</taxon>
        <taxon>Teleostei</taxon>
        <taxon>Neoteleostei</taxon>
        <taxon>Acanthomorphata</taxon>
        <taxon>Ovalentaria</taxon>
        <taxon>Cichlomorphae</taxon>
        <taxon>Cichliformes</taxon>
        <taxon>Cichlidae</taxon>
        <taxon>African cichlids</taxon>
        <taxon>Pseudocrenilabrinae</taxon>
        <taxon>Oreochromini</taxon>
        <taxon>Oreochromis</taxon>
    </lineage>
</organism>
<keyword evidence="1" id="KW-0732">Signal</keyword>
<feature type="chain" id="PRO_5025552170" evidence="1">
    <location>
        <begin position="20"/>
        <end position="370"/>
    </location>
</feature>
<evidence type="ECO:0000313" key="4">
    <source>
        <dbReference type="Proteomes" id="UP000005207"/>
    </source>
</evidence>
<dbReference type="InParanoid" id="A0A669BID1"/>
<dbReference type="InterPro" id="IPR016186">
    <property type="entry name" value="C-type_lectin-like/link_sf"/>
</dbReference>
<evidence type="ECO:0000313" key="3">
    <source>
        <dbReference type="Ensembl" id="ENSONIP00000035266.1"/>
    </source>
</evidence>
<dbReference type="Gene3D" id="3.10.100.10">
    <property type="entry name" value="Mannose-Binding Protein A, subunit A"/>
    <property type="match status" value="3"/>
</dbReference>
<dbReference type="CDD" id="cd00037">
    <property type="entry name" value="CLECT"/>
    <property type="match status" value="1"/>
</dbReference>
<dbReference type="InterPro" id="IPR016187">
    <property type="entry name" value="CTDL_fold"/>
</dbReference>
<feature type="domain" description="C-type lectin" evidence="2">
    <location>
        <begin position="15"/>
        <end position="135"/>
    </location>
</feature>
<dbReference type="PROSITE" id="PS50041">
    <property type="entry name" value="C_TYPE_LECTIN_2"/>
    <property type="match status" value="3"/>
</dbReference>
<keyword evidence="4" id="KW-1185">Reference proteome</keyword>
<dbReference type="RefSeq" id="XP_019210707.1">
    <property type="nucleotide sequence ID" value="XM_019355162.2"/>
</dbReference>
<reference evidence="3" key="2">
    <citation type="submission" date="2025-08" db="UniProtKB">
        <authorList>
            <consortium name="Ensembl"/>
        </authorList>
    </citation>
    <scope>IDENTIFICATION</scope>
</reference>
<protein>
    <submittedName>
        <fullName evidence="3">Macrophage mannose receptor 1-like</fullName>
    </submittedName>
</protein>